<keyword evidence="1" id="KW-0175">Coiled coil</keyword>
<feature type="compositionally biased region" description="Polar residues" evidence="2">
    <location>
        <begin position="469"/>
        <end position="478"/>
    </location>
</feature>
<comment type="caution">
    <text evidence="4">The sequence shown here is derived from an EMBL/GenBank/DDBJ whole genome shotgun (WGS) entry which is preliminary data.</text>
</comment>
<evidence type="ECO:0000313" key="4">
    <source>
        <dbReference type="EMBL" id="KAF8395797.1"/>
    </source>
</evidence>
<dbReference type="InterPro" id="IPR011112">
    <property type="entry name" value="Rho-like_N"/>
</dbReference>
<evidence type="ECO:0000256" key="1">
    <source>
        <dbReference type="SAM" id="Coils"/>
    </source>
</evidence>
<dbReference type="AlphaFoldDB" id="A0A834Z2R3"/>
<reference evidence="4 5" key="1">
    <citation type="submission" date="2020-04" db="EMBL/GenBank/DDBJ databases">
        <title>Plant Genome Project.</title>
        <authorList>
            <person name="Zhang R.-G."/>
        </authorList>
    </citation>
    <scope>NUCLEOTIDE SEQUENCE [LARGE SCALE GENOMIC DNA]</scope>
    <source>
        <strain evidence="4">YNK0</strain>
        <tissue evidence="4">Leaf</tissue>
    </source>
</reference>
<dbReference type="Pfam" id="PF07498">
    <property type="entry name" value="Rho_N"/>
    <property type="match status" value="1"/>
</dbReference>
<evidence type="ECO:0000313" key="5">
    <source>
        <dbReference type="Proteomes" id="UP000655225"/>
    </source>
</evidence>
<evidence type="ECO:0000256" key="2">
    <source>
        <dbReference type="SAM" id="MobiDB-lite"/>
    </source>
</evidence>
<name>A0A834Z2R3_TETSI</name>
<feature type="compositionally biased region" description="Basic and acidic residues" evidence="2">
    <location>
        <begin position="274"/>
        <end position="285"/>
    </location>
</feature>
<protein>
    <recommendedName>
        <fullName evidence="3">Rho termination factor-like N-terminal domain-containing protein</fullName>
    </recommendedName>
</protein>
<organism evidence="4 5">
    <name type="scientific">Tetracentron sinense</name>
    <name type="common">Spur-leaf</name>
    <dbReference type="NCBI Taxonomy" id="13715"/>
    <lineage>
        <taxon>Eukaryota</taxon>
        <taxon>Viridiplantae</taxon>
        <taxon>Streptophyta</taxon>
        <taxon>Embryophyta</taxon>
        <taxon>Tracheophyta</taxon>
        <taxon>Spermatophyta</taxon>
        <taxon>Magnoliopsida</taxon>
        <taxon>Trochodendrales</taxon>
        <taxon>Trochodendraceae</taxon>
        <taxon>Tetracentron</taxon>
    </lineage>
</organism>
<sequence>MCWESSRQAMEHGGSRWRCTEGVADAEEATGASWCLLEVWKRAEGFRNGQGTRVGGGMMGWSDFLQPERIGAACLNLQGGVVAANTENQGCRIKFHKVMDWDLWGPPCNQDAREVNSMDHGWNYPDEIEEDALNEKSCIQVLRILISKADNEIEELEGDLGVLQSQLQWAEQNKYKEWSEICCNGLREKIDLLEISIQNKRNESGQNEHDNAVDSLTHTEPVKKVHDVVKALLRNYHEDKDEQPADIIVKDIQSDALKPAMGHSNENQSVSNFDSKDVGNEEAKEPSVTCIDKSVNFSSSKKPKGKRTDLLETIKAADDIVNAFRSDASRAATGYYDEKQNLGNFDARPNGREEVKEPSVTPTDKSIILYSTLKMEGKRTNLPGTVKVQEAGFAAITNNTVLNSQLKLQDSGAKDTIKPEPVEFQEPIISADDNTVSLNLSSKLPRQIEKTKIQSNPGDAQEPVVPPTDITSNSSSHTNGKREEKSGFIHTNTSICFNQHSSEKKAKRKVQLVPSDAQKPNVAPNISLNSLLKSQDKRRKGTIAKLVTEVKETNAVQIACSTLHGVTTESTTEEDLQLSNSCNIDNSNNELMGPPRTPNHDNLKALTLIQLKAIAKEHNMKGFAKMLKSQLIEFLIENLSSC</sequence>
<dbReference type="OrthoDB" id="1065581at2759"/>
<feature type="compositionally biased region" description="Polar residues" evidence="2">
    <location>
        <begin position="264"/>
        <end position="273"/>
    </location>
</feature>
<gene>
    <name evidence="4" type="ORF">HHK36_019751</name>
</gene>
<proteinExistence type="predicted"/>
<keyword evidence="5" id="KW-1185">Reference proteome</keyword>
<dbReference type="Proteomes" id="UP000655225">
    <property type="component" value="Unassembled WGS sequence"/>
</dbReference>
<feature type="region of interest" description="Disordered" evidence="2">
    <location>
        <begin position="259"/>
        <end position="287"/>
    </location>
</feature>
<feature type="region of interest" description="Disordered" evidence="2">
    <location>
        <begin position="452"/>
        <end position="487"/>
    </location>
</feature>
<dbReference type="EMBL" id="JABCRI010000013">
    <property type="protein sequence ID" value="KAF8395797.1"/>
    <property type="molecule type" value="Genomic_DNA"/>
</dbReference>
<accession>A0A834Z2R3</accession>
<feature type="coiled-coil region" evidence="1">
    <location>
        <begin position="139"/>
        <end position="203"/>
    </location>
</feature>
<dbReference type="OMA" id="EWSEICC"/>
<dbReference type="GO" id="GO:0006353">
    <property type="term" value="P:DNA-templated transcription termination"/>
    <property type="evidence" value="ECO:0007669"/>
    <property type="project" value="InterPro"/>
</dbReference>
<feature type="domain" description="Rho termination factor-like N-terminal" evidence="3">
    <location>
        <begin position="603"/>
        <end position="639"/>
    </location>
</feature>
<evidence type="ECO:0000259" key="3">
    <source>
        <dbReference type="Pfam" id="PF07498"/>
    </source>
</evidence>